<dbReference type="InterPro" id="IPR001878">
    <property type="entry name" value="Znf_CCHC"/>
</dbReference>
<dbReference type="InterPro" id="IPR036397">
    <property type="entry name" value="RNaseH_sf"/>
</dbReference>
<feature type="domain" description="Integrase catalytic" evidence="7">
    <location>
        <begin position="590"/>
        <end position="761"/>
    </location>
</feature>
<evidence type="ECO:0000313" key="8">
    <source>
        <dbReference type="EMBL" id="GJS71803.1"/>
    </source>
</evidence>
<name>A0ABQ4Y2C9_9ASTR</name>
<dbReference type="Pfam" id="PF22936">
    <property type="entry name" value="Pol_BBD"/>
    <property type="match status" value="1"/>
</dbReference>
<feature type="region of interest" description="Disordered" evidence="5">
    <location>
        <begin position="248"/>
        <end position="270"/>
    </location>
</feature>
<comment type="caution">
    <text evidence="8">The sequence shown here is derived from an EMBL/GenBank/DDBJ whole genome shotgun (WGS) entry which is preliminary data.</text>
</comment>
<reference evidence="8" key="2">
    <citation type="submission" date="2022-01" db="EMBL/GenBank/DDBJ databases">
        <authorList>
            <person name="Yamashiro T."/>
            <person name="Shiraishi A."/>
            <person name="Satake H."/>
            <person name="Nakayama K."/>
        </authorList>
    </citation>
    <scope>NUCLEOTIDE SEQUENCE</scope>
</reference>
<dbReference type="InterPro" id="IPR036875">
    <property type="entry name" value="Znf_CCHC_sf"/>
</dbReference>
<evidence type="ECO:0000256" key="4">
    <source>
        <dbReference type="PROSITE-ProRule" id="PRU00047"/>
    </source>
</evidence>
<reference evidence="8" key="1">
    <citation type="journal article" date="2022" name="Int. J. Mol. Sci.">
        <title>Draft Genome of Tanacetum Coccineum: Genomic Comparison of Closely Related Tanacetum-Family Plants.</title>
        <authorList>
            <person name="Yamashiro T."/>
            <person name="Shiraishi A."/>
            <person name="Nakayama K."/>
            <person name="Satake H."/>
        </authorList>
    </citation>
    <scope>NUCLEOTIDE SEQUENCE</scope>
</reference>
<feature type="region of interest" description="Disordered" evidence="5">
    <location>
        <begin position="355"/>
        <end position="387"/>
    </location>
</feature>
<dbReference type="EMBL" id="BQNB010010032">
    <property type="protein sequence ID" value="GJS71803.1"/>
    <property type="molecule type" value="Genomic_DNA"/>
</dbReference>
<dbReference type="SMART" id="SM00343">
    <property type="entry name" value="ZnF_C2HC"/>
    <property type="match status" value="1"/>
</dbReference>
<feature type="domain" description="CCHC-type" evidence="6">
    <location>
        <begin position="393"/>
        <end position="407"/>
    </location>
</feature>
<dbReference type="Pfam" id="PF00665">
    <property type="entry name" value="rve"/>
    <property type="match status" value="1"/>
</dbReference>
<gene>
    <name evidence="8" type="ORF">Tco_0704644</name>
</gene>
<feature type="compositionally biased region" description="Basic and acidic residues" evidence="5">
    <location>
        <begin position="9"/>
        <end position="24"/>
    </location>
</feature>
<dbReference type="Pfam" id="PF14223">
    <property type="entry name" value="Retrotran_gag_2"/>
    <property type="match status" value="1"/>
</dbReference>
<evidence type="ECO:0000256" key="1">
    <source>
        <dbReference type="ARBA" id="ARBA00022670"/>
    </source>
</evidence>
<dbReference type="SUPFAM" id="SSF57756">
    <property type="entry name" value="Retrovirus zinc finger-like domains"/>
    <property type="match status" value="1"/>
</dbReference>
<keyword evidence="4" id="KW-0863">Zinc-finger</keyword>
<dbReference type="SUPFAM" id="SSF53098">
    <property type="entry name" value="Ribonuclease H-like"/>
    <property type="match status" value="1"/>
</dbReference>
<evidence type="ECO:0000256" key="5">
    <source>
        <dbReference type="SAM" id="MobiDB-lite"/>
    </source>
</evidence>
<sequence length="982" mass="111820">MSQPANDDYSQHLSDDEASYHEDASDNGTATNKPKQQQQLTPTTTTISNIKLLILKKEEYDIWAWRIKDGVVRILSPVSAAKIHVVEKKRKARTILLMTIPKEHLRRFHGMDDAKEIWEAIRTRFGGNANSKKMQKVVLKQQFEAFNVYQIQKVEKGMDSPNKPPHSQLEAHSAEVSTEDAHFAIACHPDWSGQIDVRKVETLFCIKMLRRLERKSISLKQLEPDYWMMCCQLGRTLVEEEDVTNHSTQWQSDRQNTKHPIPEAPVAPPGQQVPAAAHAAWVKGKKEVVMLMLLTMDLEIQRNLAHLGAYDMLHFVQNYNMHGMGKTVNELHAMLKLHEETLPKKDANPALHAIRAGRVQKNQKNKPRKAAKGGGVKTPPPPKKDNPTKDAICYHCGEIGHWRRNCPVYLTELMKKKKLSQGASTSGIFTIELYSFPSKSWIYDTCCGTYICITTQGLRGSKKLKPGALSLYVGDGHHAAVEAIGTYHLELPSGLVIVLNNCHYAPSITRCVISVSRLYDDGFINRFDENNVLSVSKNNLVYFVAVPRDGIFEIDMSCSNTNDSSMYNVSNKRAKINLDSSYLWHCRLGHISKKRIEKLQHEGLLNSTDIQQGASYFITFTDDFSRYGYVYLLKHKHEVFETFKVFQKEVENQLGKTIKSLHSDRGGECMSQKFLDHLKEHGIIAHHTPSYTPQNNGMLERRNRTLLDMVRSMMSQTTLPKSFWDYALETAARILNMVPTKKALVKRDTLTKPDKLDPRSFRCIFVGYPKETMGCSFYSPSENKVFVARNAEFFENDLIDLKASGSVEDLKLIQEEDTNPSVYTSLNHEEGDQESDETQSDINPIRRSTRIRHPTDRLCLYIDAEEHELGDLGEPANYRAALLDPESKKWLDAMNVEMQSIKDNDVWVLVELPSNAKTVGSKWLFKKKTDMDGTVYVFKARLVAKGFTQTYGVDYEETFSPVADIRAIRILIAIAAYYDYDI</sequence>
<keyword evidence="2" id="KW-0479">Metal-binding</keyword>
<dbReference type="InterPro" id="IPR012337">
    <property type="entry name" value="RNaseH-like_sf"/>
</dbReference>
<keyword evidence="1" id="KW-0645">Protease</keyword>
<protein>
    <submittedName>
        <fullName evidence="8">Retrotransposon protein, putative, ty1-copia subclass</fullName>
    </submittedName>
</protein>
<feature type="compositionally biased region" description="Basic residues" evidence="5">
    <location>
        <begin position="361"/>
        <end position="371"/>
    </location>
</feature>
<dbReference type="PROSITE" id="PS50158">
    <property type="entry name" value="ZF_CCHC"/>
    <property type="match status" value="1"/>
</dbReference>
<feature type="compositionally biased region" description="Low complexity" evidence="5">
    <location>
        <begin position="31"/>
        <end position="42"/>
    </location>
</feature>
<dbReference type="Pfam" id="PF25597">
    <property type="entry name" value="SH3_retrovirus"/>
    <property type="match status" value="1"/>
</dbReference>
<evidence type="ECO:0000259" key="6">
    <source>
        <dbReference type="PROSITE" id="PS50158"/>
    </source>
</evidence>
<dbReference type="PROSITE" id="PS50994">
    <property type="entry name" value="INTEGRASE"/>
    <property type="match status" value="1"/>
</dbReference>
<dbReference type="PANTHER" id="PTHR42648">
    <property type="entry name" value="TRANSPOSASE, PUTATIVE-RELATED"/>
    <property type="match status" value="1"/>
</dbReference>
<feature type="region of interest" description="Disordered" evidence="5">
    <location>
        <begin position="818"/>
        <end position="847"/>
    </location>
</feature>
<feature type="region of interest" description="Disordered" evidence="5">
    <location>
        <begin position="1"/>
        <end position="42"/>
    </location>
</feature>
<keyword evidence="9" id="KW-1185">Reference proteome</keyword>
<dbReference type="Pfam" id="PF07727">
    <property type="entry name" value="RVT_2"/>
    <property type="match status" value="1"/>
</dbReference>
<dbReference type="Gene3D" id="3.30.420.10">
    <property type="entry name" value="Ribonuclease H-like superfamily/Ribonuclease H"/>
    <property type="match status" value="1"/>
</dbReference>
<keyword evidence="4" id="KW-0862">Zinc</keyword>
<evidence type="ECO:0000313" key="9">
    <source>
        <dbReference type="Proteomes" id="UP001151760"/>
    </source>
</evidence>
<dbReference type="InterPro" id="IPR057670">
    <property type="entry name" value="SH3_retrovirus"/>
</dbReference>
<dbReference type="InterPro" id="IPR001584">
    <property type="entry name" value="Integrase_cat-core"/>
</dbReference>
<dbReference type="Gene3D" id="4.10.60.10">
    <property type="entry name" value="Zinc finger, CCHC-type"/>
    <property type="match status" value="1"/>
</dbReference>
<dbReference type="InterPro" id="IPR013103">
    <property type="entry name" value="RVT_2"/>
</dbReference>
<dbReference type="InterPro" id="IPR054722">
    <property type="entry name" value="PolX-like_BBD"/>
</dbReference>
<dbReference type="Pfam" id="PF00098">
    <property type="entry name" value="zf-CCHC"/>
    <property type="match status" value="1"/>
</dbReference>
<dbReference type="InterPro" id="IPR039537">
    <property type="entry name" value="Retrotran_Ty1/copia-like"/>
</dbReference>
<accession>A0ABQ4Y2C9</accession>
<evidence type="ECO:0000259" key="7">
    <source>
        <dbReference type="PROSITE" id="PS50994"/>
    </source>
</evidence>
<evidence type="ECO:0000256" key="3">
    <source>
        <dbReference type="ARBA" id="ARBA00022801"/>
    </source>
</evidence>
<dbReference type="Proteomes" id="UP001151760">
    <property type="component" value="Unassembled WGS sequence"/>
</dbReference>
<evidence type="ECO:0000256" key="2">
    <source>
        <dbReference type="ARBA" id="ARBA00022723"/>
    </source>
</evidence>
<dbReference type="PANTHER" id="PTHR42648:SF27">
    <property type="entry name" value="RNA-DIRECTED DNA POLYMERASE"/>
    <property type="match status" value="1"/>
</dbReference>
<keyword evidence="3" id="KW-0378">Hydrolase</keyword>
<organism evidence="8 9">
    <name type="scientific">Tanacetum coccineum</name>
    <dbReference type="NCBI Taxonomy" id="301880"/>
    <lineage>
        <taxon>Eukaryota</taxon>
        <taxon>Viridiplantae</taxon>
        <taxon>Streptophyta</taxon>
        <taxon>Embryophyta</taxon>
        <taxon>Tracheophyta</taxon>
        <taxon>Spermatophyta</taxon>
        <taxon>Magnoliopsida</taxon>
        <taxon>eudicotyledons</taxon>
        <taxon>Gunneridae</taxon>
        <taxon>Pentapetalae</taxon>
        <taxon>asterids</taxon>
        <taxon>campanulids</taxon>
        <taxon>Asterales</taxon>
        <taxon>Asteraceae</taxon>
        <taxon>Asteroideae</taxon>
        <taxon>Anthemideae</taxon>
        <taxon>Anthemidinae</taxon>
        <taxon>Tanacetum</taxon>
    </lineage>
</organism>
<proteinExistence type="predicted"/>